<dbReference type="SUPFAM" id="SSF56784">
    <property type="entry name" value="HAD-like"/>
    <property type="match status" value="1"/>
</dbReference>
<dbReference type="GO" id="GO:0008962">
    <property type="term" value="F:phosphatidylglycerophosphatase activity"/>
    <property type="evidence" value="ECO:0007669"/>
    <property type="project" value="InterPro"/>
</dbReference>
<organism evidence="1">
    <name type="scientific">Fervidobacterium thailandense</name>
    <dbReference type="NCBI Taxonomy" id="1008305"/>
    <lineage>
        <taxon>Bacteria</taxon>
        <taxon>Thermotogati</taxon>
        <taxon>Thermotogota</taxon>
        <taxon>Thermotogae</taxon>
        <taxon>Thermotogales</taxon>
        <taxon>Fervidobacteriaceae</taxon>
        <taxon>Fervidobacterium</taxon>
    </lineage>
</organism>
<dbReference type="Pfam" id="PF09419">
    <property type="entry name" value="PGP_phosphatase"/>
    <property type="match status" value="1"/>
</dbReference>
<reference evidence="1" key="1">
    <citation type="journal article" date="2020" name="mSystems">
        <title>Genome- and Community-Level Interaction Insights into Carbon Utilization and Element Cycling Functions of Hydrothermarchaeota in Hydrothermal Sediment.</title>
        <authorList>
            <person name="Zhou Z."/>
            <person name="Liu Y."/>
            <person name="Xu W."/>
            <person name="Pan J."/>
            <person name="Luo Z.H."/>
            <person name="Li M."/>
        </authorList>
    </citation>
    <scope>NUCLEOTIDE SEQUENCE [LARGE SCALE GENOMIC DNA]</scope>
    <source>
        <strain evidence="1">SpSt-609</strain>
    </source>
</reference>
<dbReference type="AlphaFoldDB" id="A0A7C4VT90"/>
<dbReference type="InterPro" id="IPR023214">
    <property type="entry name" value="HAD_sf"/>
</dbReference>
<proteinExistence type="predicted"/>
<dbReference type="InterPro" id="IPR036412">
    <property type="entry name" value="HAD-like_sf"/>
</dbReference>
<evidence type="ECO:0000313" key="1">
    <source>
        <dbReference type="EMBL" id="HGU40205.1"/>
    </source>
</evidence>
<accession>A0A7C4VT90</accession>
<dbReference type="InterPro" id="IPR027706">
    <property type="entry name" value="PGP_Pase"/>
</dbReference>
<name>A0A7C4VT90_9BACT</name>
<dbReference type="EMBL" id="DSZY01000014">
    <property type="protein sequence ID" value="HGU40205.1"/>
    <property type="molecule type" value="Genomic_DNA"/>
</dbReference>
<gene>
    <name evidence="1" type="ORF">ENT77_03295</name>
</gene>
<dbReference type="Gene3D" id="3.40.50.1000">
    <property type="entry name" value="HAD superfamily/HAD-like"/>
    <property type="match status" value="1"/>
</dbReference>
<protein>
    <submittedName>
        <fullName evidence="1">Haloacid dehalogenase</fullName>
    </submittedName>
</protein>
<sequence>MKVHLSVCKVTDIDFESLLQKGKSVFLFDFDNTISFWKSSEIPKDIVQLFELLKSRGAMIFIVSNGSSRKLNYEIPAIWRAMKPLTWKVKLKLRNFLREKDKVVVVGDQLFTDVLFGNLLGAYTIKVEPLDLKREFLSTKILRFFERLVFGRVRKNSEKEH</sequence>
<comment type="caution">
    <text evidence="1">The sequence shown here is derived from an EMBL/GenBank/DDBJ whole genome shotgun (WGS) entry which is preliminary data.</text>
</comment>